<name>A0ABP2C5C3_9FIRM</name>
<gene>
    <name evidence="2" type="primary">mtnN</name>
    <name evidence="2" type="ORF">SSPH_01666</name>
</gene>
<evidence type="ECO:0000313" key="2">
    <source>
        <dbReference type="EMBL" id="CVK19022.1"/>
    </source>
</evidence>
<protein>
    <submittedName>
        <fullName evidence="2">5'-methylthioadenosine/S-adenosylhomocysteine nucleosidase</fullName>
        <ecNumber evidence="2">3.2.2.9</ecNumber>
    </submittedName>
</protein>
<dbReference type="GO" id="GO:0008782">
    <property type="term" value="F:adenosylhomocysteine nucleosidase activity"/>
    <property type="evidence" value="ECO:0007669"/>
    <property type="project" value="UniProtKB-EC"/>
</dbReference>
<dbReference type="PANTHER" id="PTHR46832">
    <property type="entry name" value="5'-METHYLTHIOADENOSINE/S-ADENOSYLHOMOCYSTEINE NUCLEOSIDASE"/>
    <property type="match status" value="1"/>
</dbReference>
<accession>A0ABP2C5C3</accession>
<dbReference type="InterPro" id="IPR035994">
    <property type="entry name" value="Nucleoside_phosphorylase_sf"/>
</dbReference>
<dbReference type="CDD" id="cd09008">
    <property type="entry name" value="MTAN"/>
    <property type="match status" value="1"/>
</dbReference>
<keyword evidence="2" id="KW-0326">Glycosidase</keyword>
<keyword evidence="2" id="KW-0378">Hydrolase</keyword>
<feature type="domain" description="Nucleoside phosphorylase" evidence="1">
    <location>
        <begin position="3"/>
        <end position="88"/>
    </location>
</feature>
<dbReference type="PANTHER" id="PTHR46832:SF1">
    <property type="entry name" value="5'-METHYLTHIOADENOSINE_S-ADENOSYLHOMOCYSTEINE NUCLEOSIDASE"/>
    <property type="match status" value="1"/>
</dbReference>
<proteinExistence type="predicted"/>
<organism evidence="2 3">
    <name type="scientific">Sporomusa sphaeroides DSM 2875</name>
    <dbReference type="NCBI Taxonomy" id="1337886"/>
    <lineage>
        <taxon>Bacteria</taxon>
        <taxon>Bacillati</taxon>
        <taxon>Bacillota</taxon>
        <taxon>Negativicutes</taxon>
        <taxon>Selenomonadales</taxon>
        <taxon>Sporomusaceae</taxon>
        <taxon>Sporomusa</taxon>
    </lineage>
</organism>
<evidence type="ECO:0000313" key="3">
    <source>
        <dbReference type="Proteomes" id="UP000245702"/>
    </source>
</evidence>
<dbReference type="EMBL" id="FCOW01000007">
    <property type="protein sequence ID" value="CVK19022.1"/>
    <property type="molecule type" value="Genomic_DNA"/>
</dbReference>
<keyword evidence="3" id="KW-1185">Reference proteome</keyword>
<reference evidence="2 3" key="1">
    <citation type="submission" date="2016-01" db="EMBL/GenBank/DDBJ databases">
        <authorList>
            <person name="Brown R."/>
        </authorList>
    </citation>
    <scope>NUCLEOTIDE SEQUENCE [LARGE SCALE GENOMIC DNA]</scope>
    <source>
        <strain evidence="2">Sporomusa sphaeroides DSM 2875</strain>
    </source>
</reference>
<sequence>MLIGIIGAMEVEIVELTKNMTEVSNTIIGGAAFHRGKLDGYDIVVGKCGVGKVHAAICTQSMLMKYAPDVVINIGIAGSLNPDIKPGDTDFRFSAHYNRYFDTIKNTSVFAKFNDYRMIIN</sequence>
<comment type="caution">
    <text evidence="2">The sequence shown here is derived from an EMBL/GenBank/DDBJ whole genome shotgun (WGS) entry which is preliminary data.</text>
</comment>
<evidence type="ECO:0000259" key="1">
    <source>
        <dbReference type="Pfam" id="PF01048"/>
    </source>
</evidence>
<dbReference type="Pfam" id="PF01048">
    <property type="entry name" value="PNP_UDP_1"/>
    <property type="match status" value="1"/>
</dbReference>
<dbReference type="EC" id="3.2.2.9" evidence="2"/>
<dbReference type="RefSeq" id="WP_075752247.1">
    <property type="nucleotide sequence ID" value="NZ_CP146991.1"/>
</dbReference>
<dbReference type="InterPro" id="IPR000845">
    <property type="entry name" value="Nucleoside_phosphorylase_d"/>
</dbReference>
<dbReference type="Proteomes" id="UP000245702">
    <property type="component" value="Unassembled WGS sequence"/>
</dbReference>
<dbReference type="SUPFAM" id="SSF53167">
    <property type="entry name" value="Purine and uridine phosphorylases"/>
    <property type="match status" value="1"/>
</dbReference>
<dbReference type="Gene3D" id="3.40.50.1580">
    <property type="entry name" value="Nucleoside phosphorylase domain"/>
    <property type="match status" value="1"/>
</dbReference>